<reference evidence="2 3" key="1">
    <citation type="submission" date="2019-04" db="EMBL/GenBank/DDBJ databases">
        <title>A pseudo-fructophilic Leuconostoc citreum strain F192-5 isolated from peel of satsuma mandarin: the first report for isolation and characterization of strain-dependent fructophilic-like characteristics.</title>
        <authorList>
            <person name="Maeno S."/>
            <person name="Tanizawa Y."/>
            <person name="Kajikawa A."/>
            <person name="Kanesaki Y."/>
            <person name="Kubota E."/>
            <person name="Arita M."/>
            <person name="Leon D."/>
            <person name="Endo A."/>
        </authorList>
    </citation>
    <scope>NUCLEOTIDE SEQUENCE [LARGE SCALE GENOMIC DNA]</scope>
    <source>
        <strain evidence="2 3">F192-5</strain>
    </source>
</reference>
<feature type="transmembrane region" description="Helical" evidence="1">
    <location>
        <begin position="40"/>
        <end position="59"/>
    </location>
</feature>
<dbReference type="AlphaFoldDB" id="A0A5A5U175"/>
<evidence type="ECO:0000313" key="2">
    <source>
        <dbReference type="EMBL" id="GDZ84218.1"/>
    </source>
</evidence>
<accession>A0A5A5U175</accession>
<dbReference type="Proteomes" id="UP000323274">
    <property type="component" value="Unassembled WGS sequence"/>
</dbReference>
<sequence length="188" mass="22137">MIATYNLSVCYTKKHTKGSIDFMQRIKNILHHLLHHPNTMPWIIISTMVAIMATYNTVIRYGLSAKMLLRVLIIYPLIVIFIYCLRTYITLPISLKLHDYFPSIITRKVPKTISVPLLVITFNVSIMMIWFTEMHRQLYPQFVSGYFGNWIKTFFVAVPVFFFIVRPSLITIFNKLKELHPLSHTLER</sequence>
<organism evidence="2 3">
    <name type="scientific">Leuconostoc citreum</name>
    <dbReference type="NCBI Taxonomy" id="33964"/>
    <lineage>
        <taxon>Bacteria</taxon>
        <taxon>Bacillati</taxon>
        <taxon>Bacillota</taxon>
        <taxon>Bacilli</taxon>
        <taxon>Lactobacillales</taxon>
        <taxon>Lactobacillaceae</taxon>
        <taxon>Leuconostoc</taxon>
    </lineage>
</organism>
<feature type="transmembrane region" description="Helical" evidence="1">
    <location>
        <begin position="113"/>
        <end position="132"/>
    </location>
</feature>
<evidence type="ECO:0000256" key="1">
    <source>
        <dbReference type="SAM" id="Phobius"/>
    </source>
</evidence>
<feature type="transmembrane region" description="Helical" evidence="1">
    <location>
        <begin position="153"/>
        <end position="173"/>
    </location>
</feature>
<evidence type="ECO:0000313" key="3">
    <source>
        <dbReference type="Proteomes" id="UP000323274"/>
    </source>
</evidence>
<feature type="transmembrane region" description="Helical" evidence="1">
    <location>
        <begin position="71"/>
        <end position="93"/>
    </location>
</feature>
<protein>
    <recommendedName>
        <fullName evidence="4">DUF2798 domain-containing protein</fullName>
    </recommendedName>
</protein>
<comment type="caution">
    <text evidence="2">The sequence shown here is derived from an EMBL/GenBank/DDBJ whole genome shotgun (WGS) entry which is preliminary data.</text>
</comment>
<dbReference type="EMBL" id="BJJW01000009">
    <property type="protein sequence ID" value="GDZ84218.1"/>
    <property type="molecule type" value="Genomic_DNA"/>
</dbReference>
<gene>
    <name evidence="2" type="ORF">LCIT_14600</name>
</gene>
<proteinExistence type="predicted"/>
<name>A0A5A5U175_LEUCI</name>
<keyword evidence="1" id="KW-0812">Transmembrane</keyword>
<keyword evidence="1" id="KW-1133">Transmembrane helix</keyword>
<keyword evidence="1" id="KW-0472">Membrane</keyword>
<evidence type="ECO:0008006" key="4">
    <source>
        <dbReference type="Google" id="ProtNLM"/>
    </source>
</evidence>